<dbReference type="PANTHER" id="PTHR42910">
    <property type="entry name" value="TRANSPORTER SCO4007-RELATED"/>
    <property type="match status" value="1"/>
</dbReference>
<feature type="transmembrane region" description="Helical" evidence="4">
    <location>
        <begin position="315"/>
        <end position="334"/>
    </location>
</feature>
<reference evidence="6" key="1">
    <citation type="journal article" date="2018" name="Nat. Biotechnol.">
        <title>A standardized bacterial taxonomy based on genome phylogeny substantially revises the tree of life.</title>
        <authorList>
            <person name="Parks D.H."/>
            <person name="Chuvochina M."/>
            <person name="Waite D.W."/>
            <person name="Rinke C."/>
            <person name="Skarshewski A."/>
            <person name="Chaumeil P.A."/>
            <person name="Hugenholtz P."/>
        </authorList>
    </citation>
    <scope>NUCLEOTIDE SEQUENCE [LARGE SCALE GENOMIC DNA]</scope>
    <source>
        <strain evidence="6">UBA11284</strain>
    </source>
</reference>
<gene>
    <name evidence="6" type="ORF">DEO68_00115</name>
</gene>
<dbReference type="InterPro" id="IPR036259">
    <property type="entry name" value="MFS_trans_sf"/>
</dbReference>
<comment type="caution">
    <text evidence="6">The sequence shown here is derived from an EMBL/GenBank/DDBJ whole genome shotgun (WGS) entry which is preliminary data.</text>
</comment>
<accession>A0A3D0KBM4</accession>
<dbReference type="InterPro" id="IPR020846">
    <property type="entry name" value="MFS_dom"/>
</dbReference>
<dbReference type="GO" id="GO:0022857">
    <property type="term" value="F:transmembrane transporter activity"/>
    <property type="evidence" value="ECO:0007669"/>
    <property type="project" value="InterPro"/>
</dbReference>
<feature type="transmembrane region" description="Helical" evidence="4">
    <location>
        <begin position="116"/>
        <end position="138"/>
    </location>
</feature>
<evidence type="ECO:0000256" key="2">
    <source>
        <dbReference type="ARBA" id="ARBA00022989"/>
    </source>
</evidence>
<dbReference type="CDD" id="cd17324">
    <property type="entry name" value="MFS_NepI_like"/>
    <property type="match status" value="1"/>
</dbReference>
<feature type="transmembrane region" description="Helical" evidence="4">
    <location>
        <begin position="175"/>
        <end position="197"/>
    </location>
</feature>
<dbReference type="Pfam" id="PF07690">
    <property type="entry name" value="MFS_1"/>
    <property type="match status" value="1"/>
</dbReference>
<keyword evidence="2 4" id="KW-1133">Transmembrane helix</keyword>
<evidence type="ECO:0000259" key="5">
    <source>
        <dbReference type="PROSITE" id="PS50850"/>
    </source>
</evidence>
<protein>
    <submittedName>
        <fullName evidence="6">MFS transporter</fullName>
    </submittedName>
</protein>
<feature type="transmembrane region" description="Helical" evidence="4">
    <location>
        <begin position="56"/>
        <end position="80"/>
    </location>
</feature>
<feature type="transmembrane region" description="Helical" evidence="4">
    <location>
        <begin position="150"/>
        <end position="169"/>
    </location>
</feature>
<evidence type="ECO:0000313" key="6">
    <source>
        <dbReference type="EMBL" id="HCA00599.1"/>
    </source>
</evidence>
<dbReference type="PANTHER" id="PTHR42910:SF1">
    <property type="entry name" value="MAJOR FACILITATOR SUPERFAMILY (MFS) PROFILE DOMAIN-CONTAINING PROTEIN"/>
    <property type="match status" value="1"/>
</dbReference>
<feature type="transmembrane region" description="Helical" evidence="4">
    <location>
        <begin position="379"/>
        <end position="402"/>
    </location>
</feature>
<feature type="transmembrane region" description="Helical" evidence="4">
    <location>
        <begin position="354"/>
        <end position="373"/>
    </location>
</feature>
<dbReference type="InterPro" id="IPR011701">
    <property type="entry name" value="MFS"/>
</dbReference>
<feature type="domain" description="Major facilitator superfamily (MFS) profile" evidence="5">
    <location>
        <begin position="26"/>
        <end position="406"/>
    </location>
</feature>
<dbReference type="SUPFAM" id="SSF103473">
    <property type="entry name" value="MFS general substrate transporter"/>
    <property type="match status" value="1"/>
</dbReference>
<dbReference type="PROSITE" id="PS50850">
    <property type="entry name" value="MFS"/>
    <property type="match status" value="1"/>
</dbReference>
<evidence type="ECO:0000256" key="1">
    <source>
        <dbReference type="ARBA" id="ARBA00022692"/>
    </source>
</evidence>
<sequence length="413" mass="43666">MKASTVLPSHCDDSAPAIRTDMPRGLVLLFAAASGLSVANVYYAQPLLDALAQDFAISYAAVGGVVTATQVGCALALLLLVPLGDRVNRRRLMALQLLALVAALIVVALSQSTAMLLAGMLSVGLLGTAMTQGLIAYAASASAPHERGRVVGAAQGGVFIGLLLARIFAGGVSDLAGWRGVYLCSAAIMLVLALPLWRRLPTLEAASGSMSYPHLIVSMLELLREERVLQIRGVLALLMFAAFNVFWSALVLPLSAPPYEFSHTVIGAFGLAGVVGALAAARAGKWADQGLGQRTSAVALVLLLLAWWPLSLMEWSLWALIIGIVLLDMGGQALHVTNQSMIFHTRPEAHSRLVGLYMLFYSIGSGLGAISTTTTYAHFGWQGVCILGAVLSLLALVFWAVTQRYMPDEVSRD</sequence>
<name>A0A3D0KBM4_9GAMM</name>
<organism evidence="6">
    <name type="scientific">Halomonas campaniensis</name>
    <dbReference type="NCBI Taxonomy" id="213554"/>
    <lineage>
        <taxon>Bacteria</taxon>
        <taxon>Pseudomonadati</taxon>
        <taxon>Pseudomonadota</taxon>
        <taxon>Gammaproteobacteria</taxon>
        <taxon>Oceanospirillales</taxon>
        <taxon>Halomonadaceae</taxon>
        <taxon>Halomonas</taxon>
    </lineage>
</organism>
<dbReference type="Gene3D" id="1.20.1250.20">
    <property type="entry name" value="MFS general substrate transporter like domains"/>
    <property type="match status" value="1"/>
</dbReference>
<keyword evidence="3 4" id="KW-0472">Membrane</keyword>
<feature type="transmembrane region" description="Helical" evidence="4">
    <location>
        <begin position="291"/>
        <end position="309"/>
    </location>
</feature>
<dbReference type="AlphaFoldDB" id="A0A3D0KBM4"/>
<evidence type="ECO:0000256" key="4">
    <source>
        <dbReference type="SAM" id="Phobius"/>
    </source>
</evidence>
<feature type="transmembrane region" description="Helical" evidence="4">
    <location>
        <begin position="261"/>
        <end position="279"/>
    </location>
</feature>
<proteinExistence type="predicted"/>
<dbReference type="EMBL" id="DOTR01000001">
    <property type="protein sequence ID" value="HCA00599.1"/>
    <property type="molecule type" value="Genomic_DNA"/>
</dbReference>
<feature type="transmembrane region" description="Helical" evidence="4">
    <location>
        <begin position="92"/>
        <end position="110"/>
    </location>
</feature>
<feature type="transmembrane region" description="Helical" evidence="4">
    <location>
        <begin position="26"/>
        <end position="44"/>
    </location>
</feature>
<feature type="transmembrane region" description="Helical" evidence="4">
    <location>
        <begin position="234"/>
        <end position="255"/>
    </location>
</feature>
<evidence type="ECO:0000256" key="3">
    <source>
        <dbReference type="ARBA" id="ARBA00023136"/>
    </source>
</evidence>
<keyword evidence="1 4" id="KW-0812">Transmembrane</keyword>